<dbReference type="Pfam" id="PF03129">
    <property type="entry name" value="HGTP_anticodon"/>
    <property type="match status" value="1"/>
</dbReference>
<reference evidence="11 12" key="1">
    <citation type="journal article" date="2016" name="Nat. Commun.">
        <title>Thousands of microbial genomes shed light on interconnected biogeochemical processes in an aquifer system.</title>
        <authorList>
            <person name="Anantharaman K."/>
            <person name="Brown C.T."/>
            <person name="Hug L.A."/>
            <person name="Sharon I."/>
            <person name="Castelle C.J."/>
            <person name="Probst A.J."/>
            <person name="Thomas B.C."/>
            <person name="Singh A."/>
            <person name="Wilkins M.J."/>
            <person name="Karaoz U."/>
            <person name="Brodie E.L."/>
            <person name="Williams K.H."/>
            <person name="Hubbard S.S."/>
            <person name="Banfield J.F."/>
        </authorList>
    </citation>
    <scope>NUCLEOTIDE SEQUENCE [LARGE SCALE GENOMIC DNA]</scope>
</reference>
<evidence type="ECO:0000259" key="10">
    <source>
        <dbReference type="PROSITE" id="PS50862"/>
    </source>
</evidence>
<feature type="domain" description="Aminoacyl-transfer RNA synthetases class-II family profile" evidence="10">
    <location>
        <begin position="38"/>
        <end position="318"/>
    </location>
</feature>
<evidence type="ECO:0000256" key="9">
    <source>
        <dbReference type="ARBA" id="ARBA00047671"/>
    </source>
</evidence>
<proteinExistence type="predicted"/>
<evidence type="ECO:0000256" key="6">
    <source>
        <dbReference type="ARBA" id="ARBA00022917"/>
    </source>
</evidence>
<dbReference type="AlphaFoldDB" id="A0A1F6DFV9"/>
<evidence type="ECO:0000256" key="4">
    <source>
        <dbReference type="ARBA" id="ARBA00022741"/>
    </source>
</evidence>
<dbReference type="EMBL" id="MFLF01000008">
    <property type="protein sequence ID" value="OGG60305.1"/>
    <property type="molecule type" value="Genomic_DNA"/>
</dbReference>
<dbReference type="Gene3D" id="3.40.50.800">
    <property type="entry name" value="Anticodon-binding domain"/>
    <property type="match status" value="1"/>
</dbReference>
<dbReference type="PANTHER" id="PTHR42753:SF2">
    <property type="entry name" value="PROLINE--TRNA LIGASE"/>
    <property type="match status" value="1"/>
</dbReference>
<dbReference type="InterPro" id="IPR004154">
    <property type="entry name" value="Anticodon-bd"/>
</dbReference>
<dbReference type="PRINTS" id="PR01046">
    <property type="entry name" value="TRNASYNTHPRO"/>
</dbReference>
<evidence type="ECO:0000313" key="11">
    <source>
        <dbReference type="EMBL" id="OGG60305.1"/>
    </source>
</evidence>
<dbReference type="InterPro" id="IPR002314">
    <property type="entry name" value="aa-tRNA-synt_IIb"/>
</dbReference>
<protein>
    <recommendedName>
        <fullName evidence="2">Proline--tRNA ligase</fullName>
        <ecNumber evidence="1">6.1.1.15</ecNumber>
    </recommendedName>
    <alternativeName>
        <fullName evidence="8">Prolyl-tRNA synthetase</fullName>
    </alternativeName>
</protein>
<evidence type="ECO:0000256" key="5">
    <source>
        <dbReference type="ARBA" id="ARBA00022840"/>
    </source>
</evidence>
<dbReference type="EC" id="6.1.1.15" evidence="1"/>
<dbReference type="Gene3D" id="3.30.930.10">
    <property type="entry name" value="Bira Bifunctional Protein, Domain 2"/>
    <property type="match status" value="1"/>
</dbReference>
<keyword evidence="5" id="KW-0067">ATP-binding</keyword>
<dbReference type="InterPro" id="IPR045864">
    <property type="entry name" value="aa-tRNA-synth_II/BPL/LPL"/>
</dbReference>
<gene>
    <name evidence="11" type="ORF">A3C89_00930</name>
</gene>
<keyword evidence="7 11" id="KW-0030">Aminoacyl-tRNA synthetase</keyword>
<dbReference type="Pfam" id="PF00587">
    <property type="entry name" value="tRNA-synt_2b"/>
    <property type="match status" value="1"/>
</dbReference>
<dbReference type="InterPro" id="IPR006195">
    <property type="entry name" value="aa-tRNA-synth_II"/>
</dbReference>
<evidence type="ECO:0000256" key="3">
    <source>
        <dbReference type="ARBA" id="ARBA00022598"/>
    </source>
</evidence>
<keyword evidence="6" id="KW-0648">Protein biosynthesis</keyword>
<keyword evidence="4" id="KW-0547">Nucleotide-binding</keyword>
<dbReference type="PANTHER" id="PTHR42753">
    <property type="entry name" value="MITOCHONDRIAL RIBOSOME PROTEIN L39/PROLYL-TRNA LIGASE FAMILY MEMBER"/>
    <property type="match status" value="1"/>
</dbReference>
<evidence type="ECO:0000256" key="8">
    <source>
        <dbReference type="ARBA" id="ARBA00029731"/>
    </source>
</evidence>
<dbReference type="GO" id="GO:0005829">
    <property type="term" value="C:cytosol"/>
    <property type="evidence" value="ECO:0007669"/>
    <property type="project" value="TreeGrafter"/>
</dbReference>
<evidence type="ECO:0000256" key="2">
    <source>
        <dbReference type="ARBA" id="ARBA00019110"/>
    </source>
</evidence>
<dbReference type="GO" id="GO:0006433">
    <property type="term" value="P:prolyl-tRNA aminoacylation"/>
    <property type="evidence" value="ECO:0007669"/>
    <property type="project" value="InterPro"/>
</dbReference>
<evidence type="ECO:0000313" key="12">
    <source>
        <dbReference type="Proteomes" id="UP000178794"/>
    </source>
</evidence>
<organism evidence="11 12">
    <name type="scientific">Candidatus Kaiserbacteria bacterium RIFCSPHIGHO2_02_FULL_50_50</name>
    <dbReference type="NCBI Taxonomy" id="1798492"/>
    <lineage>
        <taxon>Bacteria</taxon>
        <taxon>Candidatus Kaiseribacteriota</taxon>
    </lineage>
</organism>
<dbReference type="STRING" id="1798492.A3C89_00930"/>
<dbReference type="CDD" id="cd00861">
    <property type="entry name" value="ProRS_anticodon_short"/>
    <property type="match status" value="1"/>
</dbReference>
<sequence length="420" mass="47453">MRQSRLFTRTRHDAPADEVSKNAQLLIRAGFVHKEMAGAYSFLPLGLKTLNKIIGIIREEMDGIGGQEVTLTGLQDPSVWEATGRFDDEAVDVWFKTKLKNDTEIGLGFTHEEPMTRMMREHLLSHKDTPKLVYQFQTKFRNETRAKSGIMRTREFIMKDLYSFAKNEDEHQKIYQQVADAYHRIFNRLGIGEDTYQTFASGGVFSKYSHEFQTITDAGEDVVYINKARKLAINQEVNNDEVRADLNVQEGDLEALPASEVGNIFTLGTRFSEALGLMITNEDGEKVPVFMGSYGIGPARLMGVMVEKFADSKGIVWPEAVAPFKAHLVGLNLEDAAVREYADGVYEALKDNGIEVLYDDRDARPGEKFAESDLMGIPYRIIVSRKTMEAGVFEIVTRKTGDVRSLSEEELYRDFDAIPE</sequence>
<name>A0A1F6DFV9_9BACT</name>
<dbReference type="GO" id="GO:0004827">
    <property type="term" value="F:proline-tRNA ligase activity"/>
    <property type="evidence" value="ECO:0007669"/>
    <property type="project" value="UniProtKB-EC"/>
</dbReference>
<dbReference type="InterPro" id="IPR036621">
    <property type="entry name" value="Anticodon-bd_dom_sf"/>
</dbReference>
<dbReference type="InterPro" id="IPR050062">
    <property type="entry name" value="Pro-tRNA_synthetase"/>
</dbReference>
<evidence type="ECO:0000256" key="1">
    <source>
        <dbReference type="ARBA" id="ARBA00012831"/>
    </source>
</evidence>
<dbReference type="GO" id="GO:0005524">
    <property type="term" value="F:ATP binding"/>
    <property type="evidence" value="ECO:0007669"/>
    <property type="project" value="UniProtKB-KW"/>
</dbReference>
<comment type="caution">
    <text evidence="11">The sequence shown here is derived from an EMBL/GenBank/DDBJ whole genome shotgun (WGS) entry which is preliminary data.</text>
</comment>
<dbReference type="SUPFAM" id="SSF55681">
    <property type="entry name" value="Class II aaRS and biotin synthetases"/>
    <property type="match status" value="1"/>
</dbReference>
<dbReference type="PROSITE" id="PS50862">
    <property type="entry name" value="AA_TRNA_LIGASE_II"/>
    <property type="match status" value="1"/>
</dbReference>
<dbReference type="Proteomes" id="UP000178794">
    <property type="component" value="Unassembled WGS sequence"/>
</dbReference>
<comment type="catalytic activity">
    <reaction evidence="9">
        <text>tRNA(Pro) + L-proline + ATP = L-prolyl-tRNA(Pro) + AMP + diphosphate</text>
        <dbReference type="Rhea" id="RHEA:14305"/>
        <dbReference type="Rhea" id="RHEA-COMP:9700"/>
        <dbReference type="Rhea" id="RHEA-COMP:9702"/>
        <dbReference type="ChEBI" id="CHEBI:30616"/>
        <dbReference type="ChEBI" id="CHEBI:33019"/>
        <dbReference type="ChEBI" id="CHEBI:60039"/>
        <dbReference type="ChEBI" id="CHEBI:78442"/>
        <dbReference type="ChEBI" id="CHEBI:78532"/>
        <dbReference type="ChEBI" id="CHEBI:456215"/>
        <dbReference type="EC" id="6.1.1.15"/>
    </reaction>
</comment>
<evidence type="ECO:0000256" key="7">
    <source>
        <dbReference type="ARBA" id="ARBA00023146"/>
    </source>
</evidence>
<dbReference type="SUPFAM" id="SSF52954">
    <property type="entry name" value="Class II aaRS ABD-related"/>
    <property type="match status" value="1"/>
</dbReference>
<keyword evidence="3" id="KW-0436">Ligase</keyword>
<dbReference type="InterPro" id="IPR002316">
    <property type="entry name" value="Pro-tRNA-ligase_IIa"/>
</dbReference>
<accession>A0A1F6DFV9</accession>
<dbReference type="InterPro" id="IPR044140">
    <property type="entry name" value="ProRS_anticodon_short"/>
</dbReference>